<dbReference type="PROSITE" id="PS50005">
    <property type="entry name" value="TPR"/>
    <property type="match status" value="3"/>
</dbReference>
<feature type="repeat" description="TPR" evidence="3">
    <location>
        <begin position="8"/>
        <end position="41"/>
    </location>
</feature>
<organism evidence="4 5">
    <name type="scientific">Anaeramoeba flamelloides</name>
    <dbReference type="NCBI Taxonomy" id="1746091"/>
    <lineage>
        <taxon>Eukaryota</taxon>
        <taxon>Metamonada</taxon>
        <taxon>Anaeramoebidae</taxon>
        <taxon>Anaeramoeba</taxon>
    </lineage>
</organism>
<accession>A0ABQ8XNY8</accession>
<keyword evidence="2 3" id="KW-0802">TPR repeat</keyword>
<dbReference type="Gene3D" id="1.25.40.10">
    <property type="entry name" value="Tetratricopeptide repeat domain"/>
    <property type="match status" value="2"/>
</dbReference>
<dbReference type="EMBL" id="JAOAOG010000271">
    <property type="protein sequence ID" value="KAJ6234342.1"/>
    <property type="molecule type" value="Genomic_DNA"/>
</dbReference>
<evidence type="ECO:0000313" key="4">
    <source>
        <dbReference type="EMBL" id="KAJ6234342.1"/>
    </source>
</evidence>
<dbReference type="Pfam" id="PF14559">
    <property type="entry name" value="TPR_19"/>
    <property type="match status" value="1"/>
</dbReference>
<proteinExistence type="predicted"/>
<dbReference type="Proteomes" id="UP001150062">
    <property type="component" value="Unassembled WGS sequence"/>
</dbReference>
<sequence>MNTSFEVSKELTRLGKLLYKDMKFGEAIFVFDTSVEINPLNTDSYRELGRLYIETGNFDLAEKTLLRSLQLDPSNLGTINSLVMLFVFMCKKKSLHKILLHSIKIEPNDPSPHLKITTMLMFSNKFDEAFAITDKVLEFDPTNYIAHCNCGVIHMKLGRIEKAISSFNLAIDNSPNYCLAWLHLSALQLHLGQLEEANKCLLEVFETVTLVVQKDFYFGHLAIKYDEKDFFVRYWNSELFFNPGLGLTILEDFKALDENFPTITFKDLTEKFLHQPQDAEWFFEMGKTAFSRGWFSLALEYFANVEGKKAIRQEFRVDLQKTTKFFVDAIEKNVKPTERKRQILNETLASSQKKRRGHTLSMLQKTSNN</sequence>
<name>A0ABQ8XNY8_9EUKA</name>
<evidence type="ECO:0000256" key="3">
    <source>
        <dbReference type="PROSITE-ProRule" id="PRU00339"/>
    </source>
</evidence>
<dbReference type="InterPro" id="IPR019734">
    <property type="entry name" value="TPR_rpt"/>
</dbReference>
<evidence type="ECO:0000313" key="5">
    <source>
        <dbReference type="Proteomes" id="UP001150062"/>
    </source>
</evidence>
<gene>
    <name evidence="4" type="ORF">M0813_04145</name>
</gene>
<evidence type="ECO:0000256" key="1">
    <source>
        <dbReference type="ARBA" id="ARBA00022737"/>
    </source>
</evidence>
<dbReference type="PANTHER" id="PTHR44943:SF8">
    <property type="entry name" value="TPR REPEAT-CONTAINING PROTEIN MJ0263"/>
    <property type="match status" value="1"/>
</dbReference>
<dbReference type="PANTHER" id="PTHR44943">
    <property type="entry name" value="CELLULOSE SYNTHASE OPERON PROTEIN C"/>
    <property type="match status" value="1"/>
</dbReference>
<dbReference type="Pfam" id="PF13181">
    <property type="entry name" value="TPR_8"/>
    <property type="match status" value="1"/>
</dbReference>
<feature type="repeat" description="TPR" evidence="3">
    <location>
        <begin position="42"/>
        <end position="75"/>
    </location>
</feature>
<dbReference type="InterPro" id="IPR051685">
    <property type="entry name" value="Ycf3/AcsC/BcsC/TPR_MFPF"/>
</dbReference>
<keyword evidence="1" id="KW-0677">Repeat</keyword>
<protein>
    <submittedName>
        <fullName evidence="4">Cellulose synthase operon protein c</fullName>
    </submittedName>
</protein>
<dbReference type="InterPro" id="IPR011990">
    <property type="entry name" value="TPR-like_helical_dom_sf"/>
</dbReference>
<dbReference type="PROSITE" id="PS50293">
    <property type="entry name" value="TPR_REGION"/>
    <property type="match status" value="1"/>
</dbReference>
<reference evidence="4" key="1">
    <citation type="submission" date="2022-08" db="EMBL/GenBank/DDBJ databases">
        <title>Novel sulfate-reducing endosymbionts in the free-living metamonad Anaeramoeba.</title>
        <authorList>
            <person name="Jerlstrom-Hultqvist J."/>
            <person name="Cepicka I."/>
            <person name="Gallot-Lavallee L."/>
            <person name="Salas-Leiva D."/>
            <person name="Curtis B.A."/>
            <person name="Zahonova K."/>
            <person name="Pipaliya S."/>
            <person name="Dacks J."/>
            <person name="Roger A.J."/>
        </authorList>
    </citation>
    <scope>NUCLEOTIDE SEQUENCE</scope>
    <source>
        <strain evidence="4">Schooner1</strain>
    </source>
</reference>
<comment type="caution">
    <text evidence="4">The sequence shown here is derived from an EMBL/GenBank/DDBJ whole genome shotgun (WGS) entry which is preliminary data.</text>
</comment>
<dbReference type="SMART" id="SM00028">
    <property type="entry name" value="TPR"/>
    <property type="match status" value="4"/>
</dbReference>
<dbReference type="SUPFAM" id="SSF48452">
    <property type="entry name" value="TPR-like"/>
    <property type="match status" value="1"/>
</dbReference>
<keyword evidence="5" id="KW-1185">Reference proteome</keyword>
<feature type="repeat" description="TPR" evidence="3">
    <location>
        <begin position="144"/>
        <end position="177"/>
    </location>
</feature>
<evidence type="ECO:0000256" key="2">
    <source>
        <dbReference type="ARBA" id="ARBA00022803"/>
    </source>
</evidence>